<sequence>MQELLLVGSLDGSVLEQLGMMESQLNGDGPQDAFEVVLVSEFADKYGVSDAARRRFGVCNPSVERITEGEFRQWERLFKRVVPPVPLARMGPPSSVGVAVSQDLEGDTFRPLLSASSDRRPISAARYVLCSEDTHVQGQSVPCYILETSPALEPQGGPVQDKRSSPPASFLLYTSDT</sequence>
<proteinExistence type="predicted"/>
<dbReference type="AlphaFoldDB" id="J7S7G5"/>
<evidence type="ECO:0000256" key="1">
    <source>
        <dbReference type="SAM" id="MobiDB-lite"/>
    </source>
</evidence>
<protein>
    <submittedName>
        <fullName evidence="2">Uncharacterized protein</fullName>
    </submittedName>
</protein>
<reference evidence="2 3" key="1">
    <citation type="journal article" date="2011" name="Proc. Natl. Acad. Sci. U.S.A.">
        <title>Evolutionary erosion of yeast sex chromosomes by mating-type switching accidents.</title>
        <authorList>
            <person name="Gordon J.L."/>
            <person name="Armisen D."/>
            <person name="Proux-Wera E."/>
            <person name="Oheigeartaigh S.S."/>
            <person name="Byrne K.P."/>
            <person name="Wolfe K.H."/>
        </authorList>
    </citation>
    <scope>NUCLEOTIDE SEQUENCE [LARGE SCALE GENOMIC DNA]</scope>
    <source>
        <strain evidence="3">ATCC MYA-139 / BCRC 22969 / CBS 8797 / CCRC 22969 / KCTC 17520 / NBRC 10181 / NCYC 3082</strain>
    </source>
</reference>
<evidence type="ECO:0000313" key="2">
    <source>
        <dbReference type="EMBL" id="CCK70326.1"/>
    </source>
</evidence>
<dbReference type="GeneID" id="34526026"/>
<dbReference type="KEGG" id="kng:KNAG_0E00580"/>
<evidence type="ECO:0000313" key="3">
    <source>
        <dbReference type="Proteomes" id="UP000006310"/>
    </source>
</evidence>
<gene>
    <name evidence="2" type="primary">KNAG0E00580</name>
    <name evidence="2" type="ordered locus">KNAG_0E00580</name>
</gene>
<reference evidence="3" key="2">
    <citation type="submission" date="2012-08" db="EMBL/GenBank/DDBJ databases">
        <title>Genome sequence of Kazachstania naganishii.</title>
        <authorList>
            <person name="Gordon J.L."/>
            <person name="Armisen D."/>
            <person name="Proux-Wera E."/>
            <person name="OhEigeartaigh S.S."/>
            <person name="Byrne K.P."/>
            <person name="Wolfe K.H."/>
        </authorList>
    </citation>
    <scope>NUCLEOTIDE SEQUENCE [LARGE SCALE GENOMIC DNA]</scope>
    <source>
        <strain evidence="3">ATCC MYA-139 / BCRC 22969 / CBS 8797 / CCRC 22969 / KCTC 17520 / NBRC 10181 / NCYC 3082</strain>
    </source>
</reference>
<name>J7S7G5_HUIN7</name>
<dbReference type="HOGENOM" id="CLU_1518089_0_0_1"/>
<feature type="region of interest" description="Disordered" evidence="1">
    <location>
        <begin position="152"/>
        <end position="177"/>
    </location>
</feature>
<dbReference type="Proteomes" id="UP000006310">
    <property type="component" value="Chromosome 5"/>
</dbReference>
<dbReference type="EMBL" id="HE978318">
    <property type="protein sequence ID" value="CCK70326.1"/>
    <property type="molecule type" value="Genomic_DNA"/>
</dbReference>
<dbReference type="RefSeq" id="XP_022464572.1">
    <property type="nucleotide sequence ID" value="XM_022608036.1"/>
</dbReference>
<keyword evidence="3" id="KW-1185">Reference proteome</keyword>
<organism evidence="2 3">
    <name type="scientific">Huiozyma naganishii (strain ATCC MYA-139 / BCRC 22969 / CBS 8797 / KCTC 17520 / NBRC 10181 / NCYC 3082 / Yp74L-3)</name>
    <name type="common">Yeast</name>
    <name type="synonym">Kazachstania naganishii</name>
    <dbReference type="NCBI Taxonomy" id="1071383"/>
    <lineage>
        <taxon>Eukaryota</taxon>
        <taxon>Fungi</taxon>
        <taxon>Dikarya</taxon>
        <taxon>Ascomycota</taxon>
        <taxon>Saccharomycotina</taxon>
        <taxon>Saccharomycetes</taxon>
        <taxon>Saccharomycetales</taxon>
        <taxon>Saccharomycetaceae</taxon>
        <taxon>Huiozyma</taxon>
    </lineage>
</organism>
<accession>J7S7G5</accession>